<dbReference type="Gene3D" id="3.30.70.1430">
    <property type="entry name" value="Multidrug efflux transporter AcrB pore domain"/>
    <property type="match status" value="2"/>
</dbReference>
<protein>
    <recommendedName>
        <fullName evidence="4">Acriflavin resistance protein</fullName>
    </recommendedName>
</protein>
<dbReference type="Gene3D" id="3.30.70.1440">
    <property type="entry name" value="Multidrug efflux transporter AcrB pore domain"/>
    <property type="match status" value="1"/>
</dbReference>
<feature type="transmembrane region" description="Helical" evidence="1">
    <location>
        <begin position="844"/>
        <end position="863"/>
    </location>
</feature>
<dbReference type="GO" id="GO:0005886">
    <property type="term" value="C:plasma membrane"/>
    <property type="evidence" value="ECO:0007669"/>
    <property type="project" value="TreeGrafter"/>
</dbReference>
<evidence type="ECO:0000313" key="3">
    <source>
        <dbReference type="Proteomes" id="UP000078532"/>
    </source>
</evidence>
<feature type="transmembrane region" description="Helical" evidence="1">
    <location>
        <begin position="870"/>
        <end position="890"/>
    </location>
</feature>
<dbReference type="Gene3D" id="3.30.70.1320">
    <property type="entry name" value="Multidrug efflux transporter AcrB pore domain like"/>
    <property type="match status" value="1"/>
</dbReference>
<gene>
    <name evidence="2" type="ORF">A6M21_07985</name>
</gene>
<feature type="transmembrane region" description="Helical" evidence="1">
    <location>
        <begin position="428"/>
        <end position="454"/>
    </location>
</feature>
<sequence length="1028" mass="109946">MHLTNFAVRKPVTIGALALFLIVTGFLLQGKLSVELFPAVDIPNVAVLIEYPGGSVQASERNVLKPLEDALKTVNGVKDIYSSAFSGSAVCALELRPGTDLNQAVVDVERKIAEKKNDLPPEIKSSVLKFDLNDRPVVTLALTSRSRSPEELYRLADDQIKDRLASLPGVGEVDVSGGRQREIDVAVDPVKLAGYGLSLAQISAAIKAVNFSLPGGDVKQGGREFETQIHPLLGSIRDLAAVPVPAGDNNVLLGDVAGVKENPAPESERVSLNGQPAVTVAVKKISSAGLVATSDAIRHETAVLQSALPPGVHLVALGDSSVFIREVLSETVHNLAEGIIITGLVLLVALRQWRSAMIAMLAIPTSLCAVVLIMYFAGISLNMLTLMAMIIAIGILVDDSIVILENIGRHMAAGKDPRRAAVEGREEIGKVAVAITMADVAVFAPLALVGGFIGQFFRDFGLVVVCATLISLLVSFTLTPMLAARYLHPSPAADERGTRRAHRFYRSVVRWSMRHRAAVILLTGATLAAVAALTAGGRIGTEFMSRIDTGRFFVYLELPPGSSLDDTAGAAGRTAKKLQGMAGVADVLATAGAIPNELRQGYNLAQLEVDLKPRRERKLSVWAIEDEVRGLQMPPGVTLRVAEDVLFGRATPPVSLMVTGPDLHELAGLAEKVENTVRSVPGTADVSMNWHQGQPTIDIAVDEQRSARMNLSPDLIAANVRLALQGETDQMYLENGREEDLRLHLAGSGRYDPGHLAALPVGSSSQGTVRLDQVADISYTAGPVEVNHYNGERMIMVSANTRGRPLGDVLNDIRRKLQLQPLPAGYRVVFQGEASDMQDSFQTMLVVLVLSVMMVYLILIILYESFTTPVLRMVSLPLALAGGILGLYLTGKTLNLTSMLGLIMVDGLVAKNGTLLIDYTHTLRQRGMSLRRALEEAGAVRMRPVLMTTATLVSAMLPAALALTPGSEARSGMAVVLISGLLFSTLLTLIVVPVSYTLIEDGSDWLRRKVLPGRRAAVPLVSPRDGPD</sequence>
<keyword evidence="3" id="KW-1185">Reference proteome</keyword>
<feature type="transmembrane region" description="Helical" evidence="1">
    <location>
        <begin position="896"/>
        <end position="919"/>
    </location>
</feature>
<dbReference type="SUPFAM" id="SSF82693">
    <property type="entry name" value="Multidrug efflux transporter AcrB pore domain, PN1, PN2, PC1 and PC2 subdomains"/>
    <property type="match status" value="3"/>
</dbReference>
<dbReference type="Gene3D" id="3.30.2090.10">
    <property type="entry name" value="Multidrug efflux transporter AcrB TolC docking domain, DN and DC subdomains"/>
    <property type="match status" value="2"/>
</dbReference>
<evidence type="ECO:0000256" key="1">
    <source>
        <dbReference type="SAM" id="Phobius"/>
    </source>
</evidence>
<feature type="transmembrane region" description="Helical" evidence="1">
    <location>
        <begin position="332"/>
        <end position="350"/>
    </location>
</feature>
<feature type="transmembrane region" description="Helical" evidence="1">
    <location>
        <begin position="357"/>
        <end position="377"/>
    </location>
</feature>
<feature type="transmembrane region" description="Helical" evidence="1">
    <location>
        <begin position="973"/>
        <end position="999"/>
    </location>
</feature>
<dbReference type="SUPFAM" id="SSF82866">
    <property type="entry name" value="Multidrug efflux transporter AcrB transmembrane domain"/>
    <property type="match status" value="2"/>
</dbReference>
<keyword evidence="1" id="KW-1133">Transmembrane helix</keyword>
<feature type="transmembrane region" description="Helical" evidence="1">
    <location>
        <begin position="12"/>
        <end position="28"/>
    </location>
</feature>
<dbReference type="SUPFAM" id="SSF82714">
    <property type="entry name" value="Multidrug efflux transporter AcrB TolC docking domain, DN and DC subdomains"/>
    <property type="match status" value="2"/>
</dbReference>
<dbReference type="Gene3D" id="1.20.1640.10">
    <property type="entry name" value="Multidrug efflux transporter AcrB transmembrane domain"/>
    <property type="match status" value="2"/>
</dbReference>
<dbReference type="GO" id="GO:0042910">
    <property type="term" value="F:xenobiotic transmembrane transporter activity"/>
    <property type="evidence" value="ECO:0007669"/>
    <property type="project" value="TreeGrafter"/>
</dbReference>
<dbReference type="Pfam" id="PF00873">
    <property type="entry name" value="ACR_tran"/>
    <property type="match status" value="1"/>
</dbReference>
<dbReference type="RefSeq" id="WP_066667465.1">
    <property type="nucleotide sequence ID" value="NZ_LYVF01000106.1"/>
</dbReference>
<dbReference type="PANTHER" id="PTHR32063:SF0">
    <property type="entry name" value="SWARMING MOTILITY PROTEIN SWRC"/>
    <property type="match status" value="1"/>
</dbReference>
<keyword evidence="1" id="KW-0812">Transmembrane</keyword>
<dbReference type="EMBL" id="LYVF01000106">
    <property type="protein sequence ID" value="OAT83613.1"/>
    <property type="molecule type" value="Genomic_DNA"/>
</dbReference>
<feature type="transmembrane region" description="Helical" evidence="1">
    <location>
        <begin position="517"/>
        <end position="537"/>
    </location>
</feature>
<name>A0A1B7LFV0_9FIRM</name>
<feature type="transmembrane region" description="Helical" evidence="1">
    <location>
        <begin position="940"/>
        <end position="961"/>
    </location>
</feature>
<dbReference type="PRINTS" id="PR00702">
    <property type="entry name" value="ACRIFLAVINRP"/>
</dbReference>
<dbReference type="PANTHER" id="PTHR32063">
    <property type="match status" value="1"/>
</dbReference>
<comment type="caution">
    <text evidence="2">The sequence shown here is derived from an EMBL/GenBank/DDBJ whole genome shotgun (WGS) entry which is preliminary data.</text>
</comment>
<dbReference type="Proteomes" id="UP000078532">
    <property type="component" value="Unassembled WGS sequence"/>
</dbReference>
<dbReference type="AlphaFoldDB" id="A0A1B7LFV0"/>
<dbReference type="InterPro" id="IPR027463">
    <property type="entry name" value="AcrB_DN_DC_subdom"/>
</dbReference>
<proteinExistence type="predicted"/>
<feature type="transmembrane region" description="Helical" evidence="1">
    <location>
        <begin position="383"/>
        <end position="407"/>
    </location>
</feature>
<dbReference type="InterPro" id="IPR001036">
    <property type="entry name" value="Acrflvin-R"/>
</dbReference>
<evidence type="ECO:0008006" key="4">
    <source>
        <dbReference type="Google" id="ProtNLM"/>
    </source>
</evidence>
<feature type="transmembrane region" description="Helical" evidence="1">
    <location>
        <begin position="460"/>
        <end position="483"/>
    </location>
</feature>
<dbReference type="STRING" id="1838280.A6M21_07985"/>
<accession>A0A1B7LFV0</accession>
<organism evidence="2 3">
    <name type="scientific">Desulfotomaculum copahuensis</name>
    <dbReference type="NCBI Taxonomy" id="1838280"/>
    <lineage>
        <taxon>Bacteria</taxon>
        <taxon>Bacillati</taxon>
        <taxon>Bacillota</taxon>
        <taxon>Clostridia</taxon>
        <taxon>Eubacteriales</taxon>
        <taxon>Desulfotomaculaceae</taxon>
        <taxon>Desulfotomaculum</taxon>
    </lineage>
</organism>
<reference evidence="2 3" key="1">
    <citation type="submission" date="2016-04" db="EMBL/GenBank/DDBJ databases">
        <authorList>
            <person name="Evans L.H."/>
            <person name="Alamgir A."/>
            <person name="Owens N."/>
            <person name="Weber N.D."/>
            <person name="Virtaneva K."/>
            <person name="Barbian K."/>
            <person name="Babar A."/>
            <person name="Rosenke K."/>
        </authorList>
    </citation>
    <scope>NUCLEOTIDE SEQUENCE [LARGE SCALE GENOMIC DNA]</scope>
    <source>
        <strain evidence="2 3">LMa1</strain>
    </source>
</reference>
<evidence type="ECO:0000313" key="2">
    <source>
        <dbReference type="EMBL" id="OAT83613.1"/>
    </source>
</evidence>
<dbReference type="OrthoDB" id="9757876at2"/>
<keyword evidence="1" id="KW-0472">Membrane</keyword>